<dbReference type="Pfam" id="PF13439">
    <property type="entry name" value="Glyco_transf_4"/>
    <property type="match status" value="1"/>
</dbReference>
<dbReference type="Gene3D" id="3.40.50.2000">
    <property type="entry name" value="Glycogen Phosphorylase B"/>
    <property type="match status" value="1"/>
</dbReference>
<name>A0A972VWR2_9GAMM</name>
<dbReference type="EMBL" id="JABMOJ010000225">
    <property type="protein sequence ID" value="NQV64911.1"/>
    <property type="molecule type" value="Genomic_DNA"/>
</dbReference>
<sequence>MQNSVSALSGISEPSSSLNDEIASTSKLKICLLGYRSNPYSGGQGIYIRYLSKALVRQGHQVDVISGEPYPILDSGVNLIKLPGLNLFEAENHVTALRPRHMLSYTDFFEWFSMFTGGFPEPYTFGRRLVKYFRRHKPDYDIVHDNQSLCFGLLN</sequence>
<gene>
    <name evidence="2" type="ORF">HQ497_06055</name>
</gene>
<accession>A0A972VWR2</accession>
<reference evidence="2" key="1">
    <citation type="submission" date="2020-05" db="EMBL/GenBank/DDBJ databases">
        <title>Sulfur intermediates as new biogeochemical hubs in an aquatic model microbial ecosystem.</title>
        <authorList>
            <person name="Vigneron A."/>
        </authorList>
    </citation>
    <scope>NUCLEOTIDE SEQUENCE</scope>
    <source>
        <strain evidence="2">Bin.250</strain>
    </source>
</reference>
<evidence type="ECO:0000259" key="1">
    <source>
        <dbReference type="Pfam" id="PF13439"/>
    </source>
</evidence>
<comment type="caution">
    <text evidence="2">The sequence shown here is derived from an EMBL/GenBank/DDBJ whole genome shotgun (WGS) entry which is preliminary data.</text>
</comment>
<dbReference type="InterPro" id="IPR028098">
    <property type="entry name" value="Glyco_trans_4-like_N"/>
</dbReference>
<feature type="domain" description="Glycosyltransferase subfamily 4-like N-terminal" evidence="1">
    <location>
        <begin position="42"/>
        <end position="152"/>
    </location>
</feature>
<evidence type="ECO:0000313" key="2">
    <source>
        <dbReference type="EMBL" id="NQV64911.1"/>
    </source>
</evidence>
<dbReference type="GO" id="GO:0016757">
    <property type="term" value="F:glycosyltransferase activity"/>
    <property type="evidence" value="ECO:0007669"/>
    <property type="project" value="UniProtKB-ARBA"/>
</dbReference>
<protein>
    <submittedName>
        <fullName evidence="2">Glycosyltransferase</fullName>
    </submittedName>
</protein>
<feature type="non-terminal residue" evidence="2">
    <location>
        <position position="155"/>
    </location>
</feature>
<organism evidence="2 3">
    <name type="scientific">SAR86 cluster bacterium</name>
    <dbReference type="NCBI Taxonomy" id="2030880"/>
    <lineage>
        <taxon>Bacteria</taxon>
        <taxon>Pseudomonadati</taxon>
        <taxon>Pseudomonadota</taxon>
        <taxon>Gammaproteobacteria</taxon>
        <taxon>SAR86 cluster</taxon>
    </lineage>
</organism>
<dbReference type="Proteomes" id="UP000754644">
    <property type="component" value="Unassembled WGS sequence"/>
</dbReference>
<dbReference type="AlphaFoldDB" id="A0A972VWR2"/>
<proteinExistence type="predicted"/>
<evidence type="ECO:0000313" key="3">
    <source>
        <dbReference type="Proteomes" id="UP000754644"/>
    </source>
</evidence>
<dbReference type="SUPFAM" id="SSF53756">
    <property type="entry name" value="UDP-Glycosyltransferase/glycogen phosphorylase"/>
    <property type="match status" value="1"/>
</dbReference>